<dbReference type="AlphaFoldDB" id="A0A8K0HPG3"/>
<comment type="caution">
    <text evidence="1">The sequence shown here is derived from an EMBL/GenBank/DDBJ whole genome shotgun (WGS) entry which is preliminary data.</text>
</comment>
<evidence type="ECO:0000313" key="1">
    <source>
        <dbReference type="EMBL" id="KAF3455219.1"/>
    </source>
</evidence>
<keyword evidence="2" id="KW-1185">Reference proteome</keyword>
<organism evidence="1 2">
    <name type="scientific">Rhamnella rubrinervis</name>
    <dbReference type="NCBI Taxonomy" id="2594499"/>
    <lineage>
        <taxon>Eukaryota</taxon>
        <taxon>Viridiplantae</taxon>
        <taxon>Streptophyta</taxon>
        <taxon>Embryophyta</taxon>
        <taxon>Tracheophyta</taxon>
        <taxon>Spermatophyta</taxon>
        <taxon>Magnoliopsida</taxon>
        <taxon>eudicotyledons</taxon>
        <taxon>Gunneridae</taxon>
        <taxon>Pentapetalae</taxon>
        <taxon>rosids</taxon>
        <taxon>fabids</taxon>
        <taxon>Rosales</taxon>
        <taxon>Rhamnaceae</taxon>
        <taxon>rhamnoid group</taxon>
        <taxon>Rhamneae</taxon>
        <taxon>Rhamnella</taxon>
    </lineage>
</organism>
<accession>A0A8K0HPG3</accession>
<gene>
    <name evidence="1" type="ORF">FNV43_RR05667</name>
</gene>
<protein>
    <submittedName>
        <fullName evidence="1">Uncharacterized protein</fullName>
    </submittedName>
</protein>
<name>A0A8K0HPG3_9ROSA</name>
<dbReference type="EMBL" id="VOIH02000002">
    <property type="protein sequence ID" value="KAF3455219.1"/>
    <property type="molecule type" value="Genomic_DNA"/>
</dbReference>
<proteinExistence type="predicted"/>
<dbReference type="Proteomes" id="UP000796880">
    <property type="component" value="Unassembled WGS sequence"/>
</dbReference>
<evidence type="ECO:0000313" key="2">
    <source>
        <dbReference type="Proteomes" id="UP000796880"/>
    </source>
</evidence>
<sequence length="285" mass="32676">MDSKVTKLFKYPEIKDEQMISNSSTLILGEKCHELPPLPPYIRILISLTILALVVLEGVQLSLSMKVTLKVILRLVLVDHSSPENSMEMETFKTHDEHVLHQQLENVEDDRQLIELETIQTHDKHVPHQHQHDVKDDKQAMPIEEHNTQFEQVQEEMEQEQPKEASEESTIAMPIQLTKLNEEATKANSQEGKKDPEDDLLDADDFGHGKRLRKLDKQVKSSYIINKKILVKLKTTIPTNNSNPMRPIPTDVTSTLKVYMKLESLGIVEFAYEKVGTVFPRLDSN</sequence>
<reference evidence="1" key="1">
    <citation type="submission" date="2020-03" db="EMBL/GenBank/DDBJ databases">
        <title>A high-quality chromosome-level genome assembly of a woody plant with both climbing and erect habits, Rhamnella rubrinervis.</title>
        <authorList>
            <person name="Lu Z."/>
            <person name="Yang Y."/>
            <person name="Zhu X."/>
            <person name="Sun Y."/>
        </authorList>
    </citation>
    <scope>NUCLEOTIDE SEQUENCE</scope>
    <source>
        <strain evidence="1">BYM</strain>
        <tissue evidence="1">Leaf</tissue>
    </source>
</reference>